<dbReference type="SMART" id="SM00361">
    <property type="entry name" value="RRM_1"/>
    <property type="match status" value="1"/>
</dbReference>
<feature type="zinc finger region" description="C3H1-type" evidence="6">
    <location>
        <begin position="199"/>
        <end position="226"/>
    </location>
</feature>
<dbReference type="InterPro" id="IPR009145">
    <property type="entry name" value="U2AF_small"/>
</dbReference>
<keyword evidence="1 6" id="KW-0479">Metal-binding</keyword>
<dbReference type="Pfam" id="PF00076">
    <property type="entry name" value="RRM_1"/>
    <property type="match status" value="1"/>
</dbReference>
<organism evidence="10 11">
    <name type="scientific">Paratrimastix pyriformis</name>
    <dbReference type="NCBI Taxonomy" id="342808"/>
    <lineage>
        <taxon>Eukaryota</taxon>
        <taxon>Metamonada</taxon>
        <taxon>Preaxostyla</taxon>
        <taxon>Paratrimastigidae</taxon>
        <taxon>Paratrimastix</taxon>
    </lineage>
</organism>
<sequence>MSTSTAETGPPAYVFTSQELYTTMDPAQEARSQAPPPRPFRGERERVRDRAEHAQTAAERLATIYGTEQDRVNCPFYFKIGACRYGDTCSRQHNRPTASQTVLLKHLYVNPLGFEGGQSLPPEVLQKQFDDFYEDVFSELQKYGEIEELHVCDNICEHMFGNVYVMYSDEESASKCLAGVQGRFYGGRPIQAELSPVTEFKDARCRQFEQSDCNRAGMCNFIHERQISQDLRAKLMKRNRHFRIRGVHDFDGDDRRQHGGRVRLTLPPARHPAPHSPLFLRRIRRGVHLALCDVPSLCAIQRTGTSPAATDARLPVGANGGLPGVVTTTHGDLVTTHGGLPGVVMTTRAPLGVVMTTHGGLLHPGVMTTLPLRSTGVDPTRARIPLSSATTIGTRAIPALGAPPRPTITTTITTTTIAAAAAGIPHGMRPGAVPDTGAPGYPPPYPQAQYPPPQAYAPPPTDPRDPYAAQRQQAPPQPAPQPQQPSFPAPGGPRVDGPGDYPPYPTPYPQAGGDAGYPAPHSPGDRDAFKRPRPSQPYEY</sequence>
<reference evidence="10" key="1">
    <citation type="journal article" date="2022" name="bioRxiv">
        <title>Genomics of Preaxostyla Flagellates Illuminates Evolutionary Transitions and the Path Towards Mitochondrial Loss.</title>
        <authorList>
            <person name="Novak L.V.F."/>
            <person name="Treitli S.C."/>
            <person name="Pyrih J."/>
            <person name="Halakuc P."/>
            <person name="Pipaliya S.V."/>
            <person name="Vacek V."/>
            <person name="Brzon O."/>
            <person name="Soukal P."/>
            <person name="Eme L."/>
            <person name="Dacks J.B."/>
            <person name="Karnkowska A."/>
            <person name="Elias M."/>
            <person name="Hampl V."/>
        </authorList>
    </citation>
    <scope>NUCLEOTIDE SEQUENCE</scope>
    <source>
        <strain evidence="10">RCP-MX</strain>
    </source>
</reference>
<evidence type="ECO:0000313" key="11">
    <source>
        <dbReference type="Proteomes" id="UP001141327"/>
    </source>
</evidence>
<keyword evidence="5" id="KW-0694">RNA-binding</keyword>
<evidence type="ECO:0000256" key="2">
    <source>
        <dbReference type="ARBA" id="ARBA00022737"/>
    </source>
</evidence>
<feature type="compositionally biased region" description="Pro residues" evidence="7">
    <location>
        <begin position="440"/>
        <end position="461"/>
    </location>
</feature>
<evidence type="ECO:0000256" key="6">
    <source>
        <dbReference type="PROSITE-ProRule" id="PRU00723"/>
    </source>
</evidence>
<evidence type="ECO:0000313" key="10">
    <source>
        <dbReference type="EMBL" id="KAJ4455040.1"/>
    </source>
</evidence>
<keyword evidence="11" id="KW-1185">Reference proteome</keyword>
<dbReference type="EMBL" id="JAPMOS010000123">
    <property type="protein sequence ID" value="KAJ4455040.1"/>
    <property type="molecule type" value="Genomic_DNA"/>
</dbReference>
<proteinExistence type="predicted"/>
<feature type="domain" description="RRM" evidence="8">
    <location>
        <begin position="105"/>
        <end position="197"/>
    </location>
</feature>
<name>A0ABQ8UDX5_9EUKA</name>
<dbReference type="Proteomes" id="UP001141327">
    <property type="component" value="Unassembled WGS sequence"/>
</dbReference>
<evidence type="ECO:0000259" key="9">
    <source>
        <dbReference type="PROSITE" id="PS50103"/>
    </source>
</evidence>
<feature type="region of interest" description="Disordered" evidence="7">
    <location>
        <begin position="1"/>
        <end position="51"/>
    </location>
</feature>
<dbReference type="Pfam" id="PF00642">
    <property type="entry name" value="zf-CCCH"/>
    <property type="match status" value="1"/>
</dbReference>
<feature type="compositionally biased region" description="Pro residues" evidence="7">
    <location>
        <begin position="475"/>
        <end position="491"/>
    </location>
</feature>
<feature type="compositionally biased region" description="Basic and acidic residues" evidence="7">
    <location>
        <begin position="40"/>
        <end position="51"/>
    </location>
</feature>
<dbReference type="Gene3D" id="3.30.70.330">
    <property type="match status" value="1"/>
</dbReference>
<comment type="caution">
    <text evidence="10">The sequence shown here is derived from an EMBL/GenBank/DDBJ whole genome shotgun (WGS) entry which is preliminary data.</text>
</comment>
<dbReference type="Gene3D" id="2.30.30.1190">
    <property type="match status" value="1"/>
</dbReference>
<gene>
    <name evidence="10" type="ORF">PAPYR_10114</name>
</gene>
<keyword evidence="3 6" id="KW-0863">Zinc-finger</keyword>
<dbReference type="InterPro" id="IPR000571">
    <property type="entry name" value="Znf_CCCH"/>
</dbReference>
<evidence type="ECO:0000256" key="3">
    <source>
        <dbReference type="ARBA" id="ARBA00022771"/>
    </source>
</evidence>
<dbReference type="InterPro" id="IPR012677">
    <property type="entry name" value="Nucleotide-bd_a/b_plait_sf"/>
</dbReference>
<dbReference type="InterPro" id="IPR035979">
    <property type="entry name" value="RBD_domain_sf"/>
</dbReference>
<dbReference type="PRINTS" id="PR01848">
    <property type="entry name" value="U2AUXFACTOR"/>
</dbReference>
<evidence type="ECO:0000256" key="7">
    <source>
        <dbReference type="SAM" id="MobiDB-lite"/>
    </source>
</evidence>
<dbReference type="InterPro" id="IPR003954">
    <property type="entry name" value="RRM_euk-type"/>
</dbReference>
<dbReference type="PROSITE" id="PS50102">
    <property type="entry name" value="RRM"/>
    <property type="match status" value="1"/>
</dbReference>
<feature type="domain" description="C3H1-type" evidence="9">
    <location>
        <begin position="68"/>
        <end position="96"/>
    </location>
</feature>
<dbReference type="InterPro" id="IPR000504">
    <property type="entry name" value="RRM_dom"/>
</dbReference>
<accession>A0ABQ8UDX5</accession>
<feature type="region of interest" description="Disordered" evidence="7">
    <location>
        <begin position="427"/>
        <end position="540"/>
    </location>
</feature>
<evidence type="ECO:0000259" key="8">
    <source>
        <dbReference type="PROSITE" id="PS50102"/>
    </source>
</evidence>
<protein>
    <submittedName>
        <fullName evidence="10">Splicing factor U2af 38 kDa subunit</fullName>
    </submittedName>
</protein>
<evidence type="ECO:0000256" key="1">
    <source>
        <dbReference type="ARBA" id="ARBA00022723"/>
    </source>
</evidence>
<keyword evidence="4 6" id="KW-0862">Zinc</keyword>
<evidence type="ECO:0000256" key="5">
    <source>
        <dbReference type="PROSITE-ProRule" id="PRU00176"/>
    </source>
</evidence>
<feature type="domain" description="C3H1-type" evidence="9">
    <location>
        <begin position="199"/>
        <end position="226"/>
    </location>
</feature>
<evidence type="ECO:0000256" key="4">
    <source>
        <dbReference type="ARBA" id="ARBA00022833"/>
    </source>
</evidence>
<feature type="zinc finger region" description="C3H1-type" evidence="6">
    <location>
        <begin position="68"/>
        <end position="96"/>
    </location>
</feature>
<dbReference type="PROSITE" id="PS50103">
    <property type="entry name" value="ZF_C3H1"/>
    <property type="match status" value="2"/>
</dbReference>
<dbReference type="SMART" id="SM00356">
    <property type="entry name" value="ZnF_C3H1"/>
    <property type="match status" value="2"/>
</dbReference>
<keyword evidence="2" id="KW-0677">Repeat</keyword>
<dbReference type="PANTHER" id="PTHR12620">
    <property type="entry name" value="U2 SNRNP AUXILIARY FACTOR, SMALL SUBUNIT"/>
    <property type="match status" value="1"/>
</dbReference>
<dbReference type="SUPFAM" id="SSF54928">
    <property type="entry name" value="RNA-binding domain, RBD"/>
    <property type="match status" value="1"/>
</dbReference>